<dbReference type="RefSeq" id="WP_157049695.1">
    <property type="nucleotide sequence ID" value="NZ_JBHSOZ010000003.1"/>
</dbReference>
<evidence type="ECO:0000313" key="1">
    <source>
        <dbReference type="EMBL" id="MFC5712644.1"/>
    </source>
</evidence>
<sequence>MQFHFLGFTVNFQTRVYTKKEQEKAFRMSALDKRFYEGRELAYLKYLRNKGSAI</sequence>
<name>A0ABW0YJU0_9BACI</name>
<accession>A0ABW0YJU0</accession>
<dbReference type="Proteomes" id="UP001596142">
    <property type="component" value="Unassembled WGS sequence"/>
</dbReference>
<gene>
    <name evidence="1" type="ORF">ACFPU1_07610</name>
</gene>
<dbReference type="EMBL" id="JBHSOZ010000003">
    <property type="protein sequence ID" value="MFC5712644.1"/>
    <property type="molecule type" value="Genomic_DNA"/>
</dbReference>
<comment type="caution">
    <text evidence="1">The sequence shown here is derived from an EMBL/GenBank/DDBJ whole genome shotgun (WGS) entry which is preliminary data.</text>
</comment>
<keyword evidence="2" id="KW-1185">Reference proteome</keyword>
<evidence type="ECO:0000313" key="2">
    <source>
        <dbReference type="Proteomes" id="UP001596142"/>
    </source>
</evidence>
<proteinExistence type="predicted"/>
<protein>
    <submittedName>
        <fullName evidence="1">Uncharacterized protein</fullName>
    </submittedName>
</protein>
<organism evidence="1 2">
    <name type="scientific">Thalassorhabdus alkalitolerans</name>
    <dbReference type="NCBI Taxonomy" id="2282697"/>
    <lineage>
        <taxon>Bacteria</taxon>
        <taxon>Bacillati</taxon>
        <taxon>Bacillota</taxon>
        <taxon>Bacilli</taxon>
        <taxon>Bacillales</taxon>
        <taxon>Bacillaceae</taxon>
        <taxon>Thalassorhabdus</taxon>
    </lineage>
</organism>
<reference evidence="2" key="1">
    <citation type="journal article" date="2019" name="Int. J. Syst. Evol. Microbiol.">
        <title>The Global Catalogue of Microorganisms (GCM) 10K type strain sequencing project: providing services to taxonomists for standard genome sequencing and annotation.</title>
        <authorList>
            <consortium name="The Broad Institute Genomics Platform"/>
            <consortium name="The Broad Institute Genome Sequencing Center for Infectious Disease"/>
            <person name="Wu L."/>
            <person name="Ma J."/>
        </authorList>
    </citation>
    <scope>NUCLEOTIDE SEQUENCE [LARGE SCALE GENOMIC DNA]</scope>
    <source>
        <strain evidence="2">CECT 7184</strain>
    </source>
</reference>